<dbReference type="GO" id="GO:0015074">
    <property type="term" value="P:DNA integration"/>
    <property type="evidence" value="ECO:0007669"/>
    <property type="project" value="InterPro"/>
</dbReference>
<dbReference type="PROSITE" id="PS50994">
    <property type="entry name" value="INTEGRASE"/>
    <property type="match status" value="1"/>
</dbReference>
<evidence type="ECO:0000313" key="2">
    <source>
        <dbReference type="EMBL" id="GAI87531.1"/>
    </source>
</evidence>
<sequence>DNFKYFIEEQEIRMYVCRVADPETKGKIENLIKYVKRNLLSIRDFKSVDEANESGFKWLKRRANGKISQATKQIPALLIEHEREHLRPVGNSIFRKNSLIGREKRNANEKAYISVEACSYQLPLKYRNKTVEIYVTKHKLFVFDLYTAEEIIEYELSPIPGRILSKREHRRETEKTAQELKALVSEMFESENWKSFTTRNFKTFSRYVRDQCLEAKRYFLVKDIDLDILEQTLKYCLKNDTLSFSNLNDTYAYFKRESEGSNEILQEIQTLDRQYQGAHEPLDVNERSLSVYKELIGKSKGALI</sequence>
<evidence type="ECO:0000259" key="1">
    <source>
        <dbReference type="PROSITE" id="PS50994"/>
    </source>
</evidence>
<reference evidence="2" key="1">
    <citation type="journal article" date="2014" name="Front. Microbiol.">
        <title>High frequency of phylogenetically diverse reductive dehalogenase-homologous genes in deep subseafloor sedimentary metagenomes.</title>
        <authorList>
            <person name="Kawai M."/>
            <person name="Futagami T."/>
            <person name="Toyoda A."/>
            <person name="Takaki Y."/>
            <person name="Nishi S."/>
            <person name="Hori S."/>
            <person name="Arai W."/>
            <person name="Tsubouchi T."/>
            <person name="Morono Y."/>
            <person name="Uchiyama I."/>
            <person name="Ito T."/>
            <person name="Fujiyama A."/>
            <person name="Inagaki F."/>
            <person name="Takami H."/>
        </authorList>
    </citation>
    <scope>NUCLEOTIDE SEQUENCE</scope>
    <source>
        <strain evidence="2">Expedition CK06-06</strain>
    </source>
</reference>
<dbReference type="EMBL" id="BARW01006272">
    <property type="protein sequence ID" value="GAI87531.1"/>
    <property type="molecule type" value="Genomic_DNA"/>
</dbReference>
<feature type="non-terminal residue" evidence="2">
    <location>
        <position position="1"/>
    </location>
</feature>
<dbReference type="PANTHER" id="PTHR35004">
    <property type="entry name" value="TRANSPOSASE RV3428C-RELATED"/>
    <property type="match status" value="1"/>
</dbReference>
<accession>X1T829</accession>
<proteinExistence type="predicted"/>
<protein>
    <recommendedName>
        <fullName evidence="1">Integrase catalytic domain-containing protein</fullName>
    </recommendedName>
</protein>
<dbReference type="InterPro" id="IPR001584">
    <property type="entry name" value="Integrase_cat-core"/>
</dbReference>
<name>X1T829_9ZZZZ</name>
<gene>
    <name evidence="2" type="ORF">S12H4_13166</name>
</gene>
<organism evidence="2">
    <name type="scientific">marine sediment metagenome</name>
    <dbReference type="NCBI Taxonomy" id="412755"/>
    <lineage>
        <taxon>unclassified sequences</taxon>
        <taxon>metagenomes</taxon>
        <taxon>ecological metagenomes</taxon>
    </lineage>
</organism>
<comment type="caution">
    <text evidence="2">The sequence shown here is derived from an EMBL/GenBank/DDBJ whole genome shotgun (WGS) entry which is preliminary data.</text>
</comment>
<dbReference type="AlphaFoldDB" id="X1T829"/>
<feature type="domain" description="Integrase catalytic" evidence="1">
    <location>
        <begin position="1"/>
        <end position="83"/>
    </location>
</feature>
<dbReference type="PANTHER" id="PTHR35004:SF6">
    <property type="entry name" value="TRANSPOSASE"/>
    <property type="match status" value="1"/>
</dbReference>